<reference evidence="2 3" key="1">
    <citation type="submission" date="2018-09" db="EMBL/GenBank/DDBJ databases">
        <title>Genome Sequence of Paenibacillus lautus Strain E7593-69, Azo Dye-Degrading Bacteria, Isolated from Commercial Tattoo Inks.</title>
        <authorList>
            <person name="Nho S.W."/>
            <person name="Kim S.-J."/>
            <person name="Kweon O."/>
            <person name="Cerniglia C.E."/>
        </authorList>
    </citation>
    <scope>NUCLEOTIDE SEQUENCE [LARGE SCALE GENOMIC DNA]</scope>
    <source>
        <strain evidence="2 3">E7593-69</strain>
    </source>
</reference>
<gene>
    <name evidence="2" type="ORF">D5F53_29030</name>
</gene>
<sequence length="172" mass="19450">MKRKHIWLWAGIGLSILILYSFMQLSVHSGKPMSEEQKIAASYVKSLGYKIVSHSSKPITYTLEKSLLAPGSGATPYIQTWSVQSQDPANYYGKEIVTYRFKVSGHPLDRMYNTNTALFVMMSEGKVIGGTSFPDRNDLDGAPYSIDGKTLEEITGHSFGEWREQWAKKYRK</sequence>
<proteinExistence type="predicted"/>
<evidence type="ECO:0000313" key="3">
    <source>
        <dbReference type="Proteomes" id="UP000266552"/>
    </source>
</evidence>
<dbReference type="KEGG" id="plw:D5F53_29030"/>
<dbReference type="RefSeq" id="WP_119850585.1">
    <property type="nucleotide sequence ID" value="NZ_CP032412.1"/>
</dbReference>
<dbReference type="Proteomes" id="UP000266552">
    <property type="component" value="Chromosome"/>
</dbReference>
<feature type="transmembrane region" description="Helical" evidence="1">
    <location>
        <begin position="6"/>
        <end position="23"/>
    </location>
</feature>
<name>A0A385TU23_PAELA</name>
<keyword evidence="3" id="KW-1185">Reference proteome</keyword>
<accession>A0A385TU23</accession>
<evidence type="ECO:0008006" key="4">
    <source>
        <dbReference type="Google" id="ProtNLM"/>
    </source>
</evidence>
<evidence type="ECO:0000313" key="2">
    <source>
        <dbReference type="EMBL" id="AYB47093.1"/>
    </source>
</evidence>
<dbReference type="AlphaFoldDB" id="A0A385TU23"/>
<dbReference type="EMBL" id="CP032412">
    <property type="protein sequence ID" value="AYB47093.1"/>
    <property type="molecule type" value="Genomic_DNA"/>
</dbReference>
<keyword evidence="1" id="KW-0812">Transmembrane</keyword>
<organism evidence="2 3">
    <name type="scientific">Paenibacillus lautus</name>
    <name type="common">Bacillus lautus</name>
    <dbReference type="NCBI Taxonomy" id="1401"/>
    <lineage>
        <taxon>Bacteria</taxon>
        <taxon>Bacillati</taxon>
        <taxon>Bacillota</taxon>
        <taxon>Bacilli</taxon>
        <taxon>Bacillales</taxon>
        <taxon>Paenibacillaceae</taxon>
        <taxon>Paenibacillus</taxon>
    </lineage>
</organism>
<keyword evidence="1" id="KW-1133">Transmembrane helix</keyword>
<protein>
    <recommendedName>
        <fullName evidence="4">DUF4830 domain-containing protein</fullName>
    </recommendedName>
</protein>
<keyword evidence="1" id="KW-0472">Membrane</keyword>
<evidence type="ECO:0000256" key="1">
    <source>
        <dbReference type="SAM" id="Phobius"/>
    </source>
</evidence>